<sequence>MVINRSYETDALHLTVSMALVVSTKQPFLVVHFRREAAEALKARPKIAQGGARLRRRLPWAILGRTFGAQNLGE</sequence>
<keyword evidence="2" id="KW-1185">Reference proteome</keyword>
<accession>A0AAE4AQ06</accession>
<gene>
    <name evidence="1" type="ORF">J3R75_002069</name>
</gene>
<dbReference type="EMBL" id="JAUSVL010000001">
    <property type="protein sequence ID" value="MDQ0289962.1"/>
    <property type="molecule type" value="Genomic_DNA"/>
</dbReference>
<dbReference type="RefSeq" id="WP_307261396.1">
    <property type="nucleotide sequence ID" value="NZ_JAUSVL010000001.1"/>
</dbReference>
<evidence type="ECO:0000313" key="2">
    <source>
        <dbReference type="Proteomes" id="UP001238163"/>
    </source>
</evidence>
<organism evidence="1 2">
    <name type="scientific">Oligosphaera ethanolica</name>
    <dbReference type="NCBI Taxonomy" id="760260"/>
    <lineage>
        <taxon>Bacteria</taxon>
        <taxon>Pseudomonadati</taxon>
        <taxon>Lentisphaerota</taxon>
        <taxon>Oligosphaeria</taxon>
        <taxon>Oligosphaerales</taxon>
        <taxon>Oligosphaeraceae</taxon>
        <taxon>Oligosphaera</taxon>
    </lineage>
</organism>
<protein>
    <submittedName>
        <fullName evidence="1">Uncharacterized protein</fullName>
    </submittedName>
</protein>
<proteinExistence type="predicted"/>
<comment type="caution">
    <text evidence="1">The sequence shown here is derived from an EMBL/GenBank/DDBJ whole genome shotgun (WGS) entry which is preliminary data.</text>
</comment>
<evidence type="ECO:0000313" key="1">
    <source>
        <dbReference type="EMBL" id="MDQ0289962.1"/>
    </source>
</evidence>
<dbReference type="AlphaFoldDB" id="A0AAE4AQ06"/>
<dbReference type="Proteomes" id="UP001238163">
    <property type="component" value="Unassembled WGS sequence"/>
</dbReference>
<reference evidence="1" key="1">
    <citation type="submission" date="2023-07" db="EMBL/GenBank/DDBJ databases">
        <title>Genomic Encyclopedia of Type Strains, Phase IV (KMG-IV): sequencing the most valuable type-strain genomes for metagenomic binning, comparative biology and taxonomic classification.</title>
        <authorList>
            <person name="Goeker M."/>
        </authorList>
    </citation>
    <scope>NUCLEOTIDE SEQUENCE</scope>
    <source>
        <strain evidence="1">DSM 24202</strain>
    </source>
</reference>
<name>A0AAE4AQ06_9BACT</name>